<reference evidence="2" key="1">
    <citation type="journal article" date="2019" name="Int. J. Syst. Evol. Microbiol.">
        <title>The Global Catalogue of Microorganisms (GCM) 10K type strain sequencing project: providing services to taxonomists for standard genome sequencing and annotation.</title>
        <authorList>
            <consortium name="The Broad Institute Genomics Platform"/>
            <consortium name="The Broad Institute Genome Sequencing Center for Infectious Disease"/>
            <person name="Wu L."/>
            <person name="Ma J."/>
        </authorList>
    </citation>
    <scope>NUCLEOTIDE SEQUENCE [LARGE SCALE GENOMIC DNA]</scope>
    <source>
        <strain evidence="2">CGMCC 4.7152</strain>
    </source>
</reference>
<dbReference type="Proteomes" id="UP001595912">
    <property type="component" value="Unassembled WGS sequence"/>
</dbReference>
<keyword evidence="2" id="KW-1185">Reference proteome</keyword>
<sequence length="127" mass="13116">MTEAQFALDTTAVLAYVAGSHSLGELLGEIADEKARFAVPAVCLVEAATMLENVAWPMLDLLAAHPCAVVVSLDGAQWRPHAAAAHVYGGVGAGAAALLFVQERVFYVATCDPAAYGDGIDTVAITD</sequence>
<accession>A0ABV9W764</accession>
<dbReference type="RefSeq" id="WP_380123634.1">
    <property type="nucleotide sequence ID" value="NZ_JBHSIU010000054.1"/>
</dbReference>
<dbReference type="EMBL" id="JBHSIU010000054">
    <property type="protein sequence ID" value="MFC5004102.1"/>
    <property type="molecule type" value="Genomic_DNA"/>
</dbReference>
<name>A0ABV9W764_9ACTN</name>
<protein>
    <recommendedName>
        <fullName evidence="3">PIN domain-containing protein</fullName>
    </recommendedName>
</protein>
<evidence type="ECO:0000313" key="2">
    <source>
        <dbReference type="Proteomes" id="UP001595912"/>
    </source>
</evidence>
<comment type="caution">
    <text evidence="1">The sequence shown here is derived from an EMBL/GenBank/DDBJ whole genome shotgun (WGS) entry which is preliminary data.</text>
</comment>
<evidence type="ECO:0000313" key="1">
    <source>
        <dbReference type="EMBL" id="MFC5004102.1"/>
    </source>
</evidence>
<evidence type="ECO:0008006" key="3">
    <source>
        <dbReference type="Google" id="ProtNLM"/>
    </source>
</evidence>
<gene>
    <name evidence="1" type="ORF">ACFPIJ_40545</name>
</gene>
<organism evidence="1 2">
    <name type="scientific">Dactylosporangium cerinum</name>
    <dbReference type="NCBI Taxonomy" id="1434730"/>
    <lineage>
        <taxon>Bacteria</taxon>
        <taxon>Bacillati</taxon>
        <taxon>Actinomycetota</taxon>
        <taxon>Actinomycetes</taxon>
        <taxon>Micromonosporales</taxon>
        <taxon>Micromonosporaceae</taxon>
        <taxon>Dactylosporangium</taxon>
    </lineage>
</organism>
<proteinExistence type="predicted"/>